<dbReference type="PROSITE" id="PS50011">
    <property type="entry name" value="PROTEIN_KINASE_DOM"/>
    <property type="match status" value="1"/>
</dbReference>
<dbReference type="GO" id="GO:0004672">
    <property type="term" value="F:protein kinase activity"/>
    <property type="evidence" value="ECO:0007669"/>
    <property type="project" value="InterPro"/>
</dbReference>
<feature type="compositionally biased region" description="Basic and acidic residues" evidence="1">
    <location>
        <begin position="478"/>
        <end position="500"/>
    </location>
</feature>
<dbReference type="Gene3D" id="1.20.120.1020">
    <property type="entry name" value="Prion-inhibition and propagation, HeLo domain"/>
    <property type="match status" value="1"/>
</dbReference>
<dbReference type="InterPro" id="IPR029498">
    <property type="entry name" value="HeLo_dom"/>
</dbReference>
<dbReference type="AlphaFoldDB" id="A0A9W9C320"/>
<dbReference type="InterPro" id="IPR038305">
    <property type="entry name" value="HeLo_sf"/>
</dbReference>
<feature type="domain" description="Protein kinase" evidence="2">
    <location>
        <begin position="262"/>
        <end position="612"/>
    </location>
</feature>
<evidence type="ECO:0000313" key="3">
    <source>
        <dbReference type="EMBL" id="KAJ4342290.1"/>
    </source>
</evidence>
<dbReference type="EMBL" id="JAPEUV010000007">
    <property type="protein sequence ID" value="KAJ4342290.1"/>
    <property type="molecule type" value="Genomic_DNA"/>
</dbReference>
<dbReference type="GO" id="GO:0005524">
    <property type="term" value="F:ATP binding"/>
    <property type="evidence" value="ECO:0007669"/>
    <property type="project" value="InterPro"/>
</dbReference>
<dbReference type="OrthoDB" id="1911848at2759"/>
<sequence>MDPASLTIGGVSFFFQAFAGCIQCYELIADACRFDKDYEMLMIKMKVEEHRLIDWARSVRLDYTDRHLLLNHMSKGMIMGIMEQQQKLLHSFGRLNETYEPLSDPILVEIEEEFVIDPDRLLTNGEASTIRFPQADELINKVRNFNKQLQKPLKKLRWAISGKDKMEVLIGHLVHFNDKLNEALDKAQRDSLREEQLRTQYQIVLLNRTVENLVQIVQSHRIAPPSPQLALMSRASSEYGLLTGRPIARDPRTQPLAALAQFAAVNLQSESSNGISDITASFTERIDLNHSADEIKNIKIELSDIHTAIPLEDIEESERTEGVYKDQSVWIEWKVVELGPGHPNGISSMVHERITTLAALLREMNKIVQFRAPECLGYFYDEEQSRYGFVFAKPDFVPKNESPKTLRSLLNTDMPPLTDRVLLMRLLCETVERLHAVDWLHKGLCSSNILFFTEKGPESDAINFADPYISGFEYSRPATRDDMTQRPSDDPAADIYRHPETQSGNQSFRKSFDLYSLGVVLLEIAYWQPIDKILDIADISKARPKETHGARNRLLNDAKYHKHVKGHLGVTIESVIWSCLNGVEGFDLEKNCEEKDPQVAAKLQREFGERVVKRLGQMRGL</sequence>
<dbReference type="PANTHER" id="PTHR37542:SF1">
    <property type="entry name" value="PRION-INHIBITION AND PROPAGATION HELO DOMAIN-CONTAINING PROTEIN"/>
    <property type="match status" value="1"/>
</dbReference>
<dbReference type="InterPro" id="IPR011009">
    <property type="entry name" value="Kinase-like_dom_sf"/>
</dbReference>
<evidence type="ECO:0000259" key="2">
    <source>
        <dbReference type="PROSITE" id="PS50011"/>
    </source>
</evidence>
<proteinExistence type="predicted"/>
<reference evidence="3" key="1">
    <citation type="submission" date="2022-10" db="EMBL/GenBank/DDBJ databases">
        <title>Tapping the CABI collections for fungal endophytes: first genome assemblies for Collariella, Neodidymelliopsis, Ascochyta clinopodiicola, Didymella pomorum, Didymosphaeria variabile, Neocosmospora piperis and Neocucurbitaria cava.</title>
        <authorList>
            <person name="Hill R."/>
        </authorList>
    </citation>
    <scope>NUCLEOTIDE SEQUENCE</scope>
    <source>
        <strain evidence="3">IMI 360193</strain>
    </source>
</reference>
<evidence type="ECO:0000313" key="4">
    <source>
        <dbReference type="Proteomes" id="UP001140562"/>
    </source>
</evidence>
<feature type="region of interest" description="Disordered" evidence="1">
    <location>
        <begin position="478"/>
        <end position="504"/>
    </location>
</feature>
<organism evidence="3 4">
    <name type="scientific">Didymella glomerata</name>
    <dbReference type="NCBI Taxonomy" id="749621"/>
    <lineage>
        <taxon>Eukaryota</taxon>
        <taxon>Fungi</taxon>
        <taxon>Dikarya</taxon>
        <taxon>Ascomycota</taxon>
        <taxon>Pezizomycotina</taxon>
        <taxon>Dothideomycetes</taxon>
        <taxon>Pleosporomycetidae</taxon>
        <taxon>Pleosporales</taxon>
        <taxon>Pleosporineae</taxon>
        <taxon>Didymellaceae</taxon>
        <taxon>Didymella</taxon>
    </lineage>
</organism>
<dbReference type="PANTHER" id="PTHR37542">
    <property type="entry name" value="HELO DOMAIN-CONTAINING PROTEIN-RELATED"/>
    <property type="match status" value="1"/>
</dbReference>
<keyword evidence="4" id="KW-1185">Reference proteome</keyword>
<name>A0A9W9C320_9PLEO</name>
<accession>A0A9W9C320</accession>
<gene>
    <name evidence="3" type="ORF">N0V87_001276</name>
</gene>
<comment type="caution">
    <text evidence="3">The sequence shown here is derived from an EMBL/GenBank/DDBJ whole genome shotgun (WGS) entry which is preliminary data.</text>
</comment>
<dbReference type="Gene3D" id="1.10.510.10">
    <property type="entry name" value="Transferase(Phosphotransferase) domain 1"/>
    <property type="match status" value="1"/>
</dbReference>
<evidence type="ECO:0000256" key="1">
    <source>
        <dbReference type="SAM" id="MobiDB-lite"/>
    </source>
</evidence>
<dbReference type="InterPro" id="IPR000719">
    <property type="entry name" value="Prot_kinase_dom"/>
</dbReference>
<protein>
    <recommendedName>
        <fullName evidence="2">Protein kinase domain-containing protein</fullName>
    </recommendedName>
</protein>
<dbReference type="SUPFAM" id="SSF56112">
    <property type="entry name" value="Protein kinase-like (PK-like)"/>
    <property type="match status" value="1"/>
</dbReference>
<dbReference type="Pfam" id="PF14479">
    <property type="entry name" value="HeLo"/>
    <property type="match status" value="1"/>
</dbReference>
<dbReference type="Proteomes" id="UP001140562">
    <property type="component" value="Unassembled WGS sequence"/>
</dbReference>